<reference evidence="11" key="1">
    <citation type="submission" date="2018-02" db="EMBL/GenBank/DDBJ databases">
        <authorList>
            <person name="Hausmann B."/>
        </authorList>
    </citation>
    <scope>NUCLEOTIDE SEQUENCE [LARGE SCALE GENOMIC DNA]</scope>
    <source>
        <strain evidence="11">Peat soil MAG SbF1</strain>
    </source>
</reference>
<feature type="domain" description="Zn-dependent PLC" evidence="9">
    <location>
        <begin position="21"/>
        <end position="237"/>
    </location>
</feature>
<protein>
    <recommendedName>
        <fullName evidence="2">Phospholipase C</fullName>
        <ecNumber evidence="1">3.1.4.3</ecNumber>
    </recommendedName>
    <alternativeName>
        <fullName evidence="8">Phosphatidylcholine cholinephosphohydrolase</fullName>
    </alternativeName>
</protein>
<evidence type="ECO:0000256" key="2">
    <source>
        <dbReference type="ARBA" id="ARBA00018391"/>
    </source>
</evidence>
<keyword evidence="5" id="KW-0732">Signal</keyword>
<keyword evidence="4" id="KW-0479">Metal-binding</keyword>
<sequence length="239" mass="27102">MEMYEGILVQTLGKMTKLLLASAGPLQYFLDSPGVTHVHCLEQAYLALQHDGKEDIARLFKAYHSMLTKGLYWADRGWKNVNHFYSDPDKQGIIGWPGATAECQYYFNKAFTFFPKNVDKGMFFLGAALHLVQDMCVPHHSLGIVFDGHKEFETWATKNWTKFPAQSGIYLPFSHPAQWIDHNAKVSGPLYPLVSLEEGCSEESYHRASEILIPLTISTSAGFLDFTCNRLDRLTLRFA</sequence>
<dbReference type="Pfam" id="PF00882">
    <property type="entry name" value="Zn_dep_PLPC"/>
    <property type="match status" value="1"/>
</dbReference>
<dbReference type="GO" id="GO:0034480">
    <property type="term" value="F:phosphatidylcholine phospholipase C activity"/>
    <property type="evidence" value="ECO:0007669"/>
    <property type="project" value="UniProtKB-EC"/>
</dbReference>
<accession>A0A2U3KL81</accession>
<dbReference type="EMBL" id="OMOF01000137">
    <property type="protein sequence ID" value="SPF40404.1"/>
    <property type="molecule type" value="Genomic_DNA"/>
</dbReference>
<dbReference type="SMART" id="SM00770">
    <property type="entry name" value="Zn_dep_PLPC"/>
    <property type="match status" value="1"/>
</dbReference>
<keyword evidence="6" id="KW-0378">Hydrolase</keyword>
<evidence type="ECO:0000256" key="3">
    <source>
        <dbReference type="ARBA" id="ARBA00022525"/>
    </source>
</evidence>
<evidence type="ECO:0000313" key="10">
    <source>
        <dbReference type="EMBL" id="SPF40404.1"/>
    </source>
</evidence>
<evidence type="ECO:0000256" key="6">
    <source>
        <dbReference type="ARBA" id="ARBA00022801"/>
    </source>
</evidence>
<keyword evidence="3" id="KW-0964">Secreted</keyword>
<keyword evidence="7" id="KW-0862">Zinc</keyword>
<dbReference type="AlphaFoldDB" id="A0A2U3KL81"/>
<name>A0A2U3KL81_9FIRM</name>
<evidence type="ECO:0000256" key="4">
    <source>
        <dbReference type="ARBA" id="ARBA00022723"/>
    </source>
</evidence>
<evidence type="ECO:0000256" key="8">
    <source>
        <dbReference type="ARBA" id="ARBA00031285"/>
    </source>
</evidence>
<dbReference type="GO" id="GO:0008270">
    <property type="term" value="F:zinc ion binding"/>
    <property type="evidence" value="ECO:0007669"/>
    <property type="project" value="InterPro"/>
</dbReference>
<dbReference type="InterPro" id="IPR001531">
    <property type="entry name" value="Zn_PLipaseC"/>
</dbReference>
<dbReference type="SUPFAM" id="SSF48537">
    <property type="entry name" value="Phospholipase C/P1 nuclease"/>
    <property type="match status" value="1"/>
</dbReference>
<dbReference type="Proteomes" id="UP000238916">
    <property type="component" value="Unassembled WGS sequence"/>
</dbReference>
<dbReference type="InterPro" id="IPR008947">
    <property type="entry name" value="PLipase_C/P1_nuclease_dom_sf"/>
</dbReference>
<dbReference type="PROSITE" id="PS51346">
    <property type="entry name" value="PROKAR_ZN_DEPEND_PLPC_2"/>
    <property type="match status" value="1"/>
</dbReference>
<evidence type="ECO:0000256" key="5">
    <source>
        <dbReference type="ARBA" id="ARBA00022729"/>
    </source>
</evidence>
<gene>
    <name evidence="10" type="ORF">SBF1_2210002</name>
</gene>
<organism evidence="10 11">
    <name type="scientific">Candidatus Desulfosporosinus infrequens</name>
    <dbReference type="NCBI Taxonomy" id="2043169"/>
    <lineage>
        <taxon>Bacteria</taxon>
        <taxon>Bacillati</taxon>
        <taxon>Bacillota</taxon>
        <taxon>Clostridia</taxon>
        <taxon>Eubacteriales</taxon>
        <taxon>Desulfitobacteriaceae</taxon>
        <taxon>Desulfosporosinus</taxon>
    </lineage>
</organism>
<dbReference type="InterPro" id="IPR029002">
    <property type="entry name" value="PLPC/GPLD1"/>
</dbReference>
<dbReference type="EC" id="3.1.4.3" evidence="1"/>
<evidence type="ECO:0000313" key="11">
    <source>
        <dbReference type="Proteomes" id="UP000238916"/>
    </source>
</evidence>
<dbReference type="Gene3D" id="1.10.575.10">
    <property type="entry name" value="P1 Nuclease"/>
    <property type="match status" value="1"/>
</dbReference>
<proteinExistence type="predicted"/>
<evidence type="ECO:0000256" key="1">
    <source>
        <dbReference type="ARBA" id="ARBA00012018"/>
    </source>
</evidence>
<dbReference type="CDD" id="cd11009">
    <property type="entry name" value="Zn_dep_PLPC"/>
    <property type="match status" value="1"/>
</dbReference>
<evidence type="ECO:0000256" key="7">
    <source>
        <dbReference type="ARBA" id="ARBA00022833"/>
    </source>
</evidence>
<evidence type="ECO:0000259" key="9">
    <source>
        <dbReference type="PROSITE" id="PS51346"/>
    </source>
</evidence>